<protein>
    <submittedName>
        <fullName evidence="7">RNA polymerase sigma factor</fullName>
    </submittedName>
</protein>
<dbReference type="Gene3D" id="1.10.10.10">
    <property type="entry name" value="Winged helix-like DNA-binding domain superfamily/Winged helix DNA-binding domain"/>
    <property type="match status" value="1"/>
</dbReference>
<dbReference type="Proteomes" id="UP000593594">
    <property type="component" value="Chromosome"/>
</dbReference>
<comment type="similarity">
    <text evidence="1">Belongs to the sigma-70 factor family. ECF subfamily.</text>
</comment>
<dbReference type="InterPro" id="IPR053866">
    <property type="entry name" value="PhyR_sigma2"/>
</dbReference>
<dbReference type="PANTHER" id="PTHR43133:SF25">
    <property type="entry name" value="RNA POLYMERASE SIGMA FACTOR RFAY-RELATED"/>
    <property type="match status" value="1"/>
</dbReference>
<organism evidence="7 8">
    <name type="scientific">Kaustia mangrovi</name>
    <dbReference type="NCBI Taxonomy" id="2593653"/>
    <lineage>
        <taxon>Bacteria</taxon>
        <taxon>Pseudomonadati</taxon>
        <taxon>Pseudomonadota</taxon>
        <taxon>Alphaproteobacteria</taxon>
        <taxon>Hyphomicrobiales</taxon>
        <taxon>Parvibaculaceae</taxon>
        <taxon>Kaustia</taxon>
    </lineage>
</organism>
<dbReference type="RefSeq" id="WP_213163333.1">
    <property type="nucleotide sequence ID" value="NZ_CP058214.1"/>
</dbReference>
<dbReference type="InterPro" id="IPR013325">
    <property type="entry name" value="RNA_pol_sigma_r2"/>
</dbReference>
<dbReference type="SUPFAM" id="SSF88659">
    <property type="entry name" value="Sigma3 and sigma4 domains of RNA polymerase sigma factors"/>
    <property type="match status" value="1"/>
</dbReference>
<keyword evidence="8" id="KW-1185">Reference proteome</keyword>
<evidence type="ECO:0000259" key="6">
    <source>
        <dbReference type="Pfam" id="PF22029"/>
    </source>
</evidence>
<dbReference type="EMBL" id="CP058214">
    <property type="protein sequence ID" value="QPC42103.1"/>
    <property type="molecule type" value="Genomic_DNA"/>
</dbReference>
<dbReference type="Pfam" id="PF22029">
    <property type="entry name" value="PhyR_sigma2"/>
    <property type="match status" value="1"/>
</dbReference>
<dbReference type="PANTHER" id="PTHR43133">
    <property type="entry name" value="RNA POLYMERASE ECF-TYPE SIGMA FACTO"/>
    <property type="match status" value="1"/>
</dbReference>
<gene>
    <name evidence="7" type="ORF">HW532_04915</name>
</gene>
<proteinExistence type="inferred from homology"/>
<dbReference type="NCBIfam" id="TIGR02937">
    <property type="entry name" value="sigma70-ECF"/>
    <property type="match status" value="1"/>
</dbReference>
<evidence type="ECO:0000313" key="8">
    <source>
        <dbReference type="Proteomes" id="UP000593594"/>
    </source>
</evidence>
<evidence type="ECO:0000256" key="1">
    <source>
        <dbReference type="ARBA" id="ARBA00010641"/>
    </source>
</evidence>
<dbReference type="AlphaFoldDB" id="A0A7S8HBE5"/>
<dbReference type="InterPro" id="IPR039425">
    <property type="entry name" value="RNA_pol_sigma-70-like"/>
</dbReference>
<dbReference type="GO" id="GO:0003677">
    <property type="term" value="F:DNA binding"/>
    <property type="evidence" value="ECO:0007669"/>
    <property type="project" value="InterPro"/>
</dbReference>
<dbReference type="Pfam" id="PF08281">
    <property type="entry name" value="Sigma70_r4_2"/>
    <property type="match status" value="1"/>
</dbReference>
<dbReference type="KEGG" id="kmn:HW532_04915"/>
<dbReference type="GO" id="GO:0016987">
    <property type="term" value="F:sigma factor activity"/>
    <property type="evidence" value="ECO:0007669"/>
    <property type="project" value="UniProtKB-KW"/>
</dbReference>
<dbReference type="GO" id="GO:0006352">
    <property type="term" value="P:DNA-templated transcription initiation"/>
    <property type="evidence" value="ECO:0007669"/>
    <property type="project" value="InterPro"/>
</dbReference>
<dbReference type="InterPro" id="IPR013249">
    <property type="entry name" value="RNA_pol_sigma70_r4_t2"/>
</dbReference>
<sequence>MTDLPEALEEHIPALRRYASALLGNRDRADELVQDTLERALSRRHLFRVDRNLRGWLFTIMHNLYANNARSRSRAPGFVPVEDAAHRLSDGPHQDDHMALRDLQRALSEMTPQHRTVLLLIGLEGLSYREAAEVLDIPVGTVMSRLARARERLRLMLGDGRGTVPAVEEGAPPARRRAP</sequence>
<evidence type="ECO:0000256" key="2">
    <source>
        <dbReference type="ARBA" id="ARBA00023015"/>
    </source>
</evidence>
<dbReference type="CDD" id="cd06171">
    <property type="entry name" value="Sigma70_r4"/>
    <property type="match status" value="1"/>
</dbReference>
<evidence type="ECO:0000313" key="7">
    <source>
        <dbReference type="EMBL" id="QPC42103.1"/>
    </source>
</evidence>
<dbReference type="InterPro" id="IPR036388">
    <property type="entry name" value="WH-like_DNA-bd_sf"/>
</dbReference>
<dbReference type="SUPFAM" id="SSF88946">
    <property type="entry name" value="Sigma2 domain of RNA polymerase sigma factors"/>
    <property type="match status" value="1"/>
</dbReference>
<accession>A0A7S8HBE5</accession>
<dbReference type="InterPro" id="IPR013324">
    <property type="entry name" value="RNA_pol_sigma_r3/r4-like"/>
</dbReference>
<reference evidence="7 8" key="1">
    <citation type="submission" date="2020-06" db="EMBL/GenBank/DDBJ databases">
        <title>Genome sequence of 2 isolates from Red Sea Mangroves.</title>
        <authorList>
            <person name="Sefrji F."/>
            <person name="Michoud G."/>
            <person name="Merlino G."/>
            <person name="Daffonchio D."/>
        </authorList>
    </citation>
    <scope>NUCLEOTIDE SEQUENCE [LARGE SCALE GENOMIC DNA]</scope>
    <source>
        <strain evidence="7 8">R1DC25</strain>
    </source>
</reference>
<keyword evidence="2" id="KW-0805">Transcription regulation</keyword>
<name>A0A7S8HBE5_9HYPH</name>
<feature type="domain" description="RNA polymerase sigma factor 70 region 4 type 2" evidence="5">
    <location>
        <begin position="101"/>
        <end position="153"/>
    </location>
</feature>
<evidence type="ECO:0000256" key="4">
    <source>
        <dbReference type="ARBA" id="ARBA00023163"/>
    </source>
</evidence>
<keyword evidence="3" id="KW-0731">Sigma factor</keyword>
<evidence type="ECO:0000259" key="5">
    <source>
        <dbReference type="Pfam" id="PF08281"/>
    </source>
</evidence>
<evidence type="ECO:0000256" key="3">
    <source>
        <dbReference type="ARBA" id="ARBA00023082"/>
    </source>
</evidence>
<feature type="domain" description="PhyR sigma2" evidence="6">
    <location>
        <begin position="8"/>
        <end position="62"/>
    </location>
</feature>
<dbReference type="InterPro" id="IPR014284">
    <property type="entry name" value="RNA_pol_sigma-70_dom"/>
</dbReference>
<keyword evidence="4" id="KW-0804">Transcription</keyword>
<dbReference type="Gene3D" id="1.10.1740.10">
    <property type="match status" value="1"/>
</dbReference>